<dbReference type="EMBL" id="BART01009980">
    <property type="protein sequence ID" value="GAG83498.1"/>
    <property type="molecule type" value="Genomic_DNA"/>
</dbReference>
<accession>X1BHC4</accession>
<protein>
    <recommendedName>
        <fullName evidence="2">Bacterial Ig-like domain-containing protein</fullName>
    </recommendedName>
</protein>
<name>X1BHC4_9ZZZZ</name>
<sequence length="170" mass="18954">SGIATNYNIPDGFGVGSYIYIINFTDDYGNFITDIVNFTVEDTTIPVIIVSPSNFTVEYGYTGQSISWTTTDPYPYVYTIELLGTGIVVGPTVWTSGNAITYNIPNGFDIGSYVYIVNFTDDYSNFVTDFVNFTVAEDTTIPVITVSPVNITAEIMLMWKYRFLFAYLVT</sequence>
<feature type="non-terminal residue" evidence="1">
    <location>
        <position position="1"/>
    </location>
</feature>
<evidence type="ECO:0008006" key="2">
    <source>
        <dbReference type="Google" id="ProtNLM"/>
    </source>
</evidence>
<dbReference type="AlphaFoldDB" id="X1BHC4"/>
<organism evidence="1">
    <name type="scientific">marine sediment metagenome</name>
    <dbReference type="NCBI Taxonomy" id="412755"/>
    <lineage>
        <taxon>unclassified sequences</taxon>
        <taxon>metagenomes</taxon>
        <taxon>ecological metagenomes</taxon>
    </lineage>
</organism>
<evidence type="ECO:0000313" key="1">
    <source>
        <dbReference type="EMBL" id="GAG83498.1"/>
    </source>
</evidence>
<reference evidence="1" key="1">
    <citation type="journal article" date="2014" name="Front. Microbiol.">
        <title>High frequency of phylogenetically diverse reductive dehalogenase-homologous genes in deep subseafloor sedimentary metagenomes.</title>
        <authorList>
            <person name="Kawai M."/>
            <person name="Futagami T."/>
            <person name="Toyoda A."/>
            <person name="Takaki Y."/>
            <person name="Nishi S."/>
            <person name="Hori S."/>
            <person name="Arai W."/>
            <person name="Tsubouchi T."/>
            <person name="Morono Y."/>
            <person name="Uchiyama I."/>
            <person name="Ito T."/>
            <person name="Fujiyama A."/>
            <person name="Inagaki F."/>
            <person name="Takami H."/>
        </authorList>
    </citation>
    <scope>NUCLEOTIDE SEQUENCE</scope>
    <source>
        <strain evidence="1">Expedition CK06-06</strain>
    </source>
</reference>
<gene>
    <name evidence="1" type="ORF">S01H4_21914</name>
</gene>
<comment type="caution">
    <text evidence="1">The sequence shown here is derived from an EMBL/GenBank/DDBJ whole genome shotgun (WGS) entry which is preliminary data.</text>
</comment>
<proteinExistence type="predicted"/>